<dbReference type="EMBL" id="AEJB01000016">
    <property type="protein sequence ID" value="ELP71153.1"/>
    <property type="molecule type" value="Genomic_DNA"/>
</dbReference>
<comment type="caution">
    <text evidence="3">The sequence shown here is derived from an EMBL/GenBank/DDBJ whole genome shotgun (WGS) entry which is preliminary data.</text>
</comment>
<dbReference type="InterPro" id="IPR002372">
    <property type="entry name" value="PQQ_rpt_dom"/>
</dbReference>
<feature type="domain" description="Pyrrolo-quinoline quinone repeat" evidence="2">
    <location>
        <begin position="135"/>
        <end position="279"/>
    </location>
</feature>
<reference evidence="3 4" key="1">
    <citation type="journal article" date="2011" name="Plasmid">
        <title>Streptomyces turgidiscabies Car8 contains a modular pathogenicity island that shares virulence genes with other actinobacterial plant pathogens.</title>
        <authorList>
            <person name="Huguet-Tapia J.C."/>
            <person name="Badger J.H."/>
            <person name="Loria R."/>
            <person name="Pettis G.S."/>
        </authorList>
    </citation>
    <scope>NUCLEOTIDE SEQUENCE [LARGE SCALE GENOMIC DNA]</scope>
    <source>
        <strain evidence="3 4">Car8</strain>
    </source>
</reference>
<evidence type="ECO:0000256" key="1">
    <source>
        <dbReference type="SAM" id="SignalP"/>
    </source>
</evidence>
<dbReference type="PANTHER" id="PTHR34512:SF30">
    <property type="entry name" value="OUTER MEMBRANE PROTEIN ASSEMBLY FACTOR BAMB"/>
    <property type="match status" value="1"/>
</dbReference>
<protein>
    <submittedName>
        <fullName evidence="3">PQQ enzyme repeat protein</fullName>
    </submittedName>
</protein>
<dbReference type="InterPro" id="IPR018391">
    <property type="entry name" value="PQQ_b-propeller_rpt"/>
</dbReference>
<dbReference type="Pfam" id="PF13360">
    <property type="entry name" value="PQQ_2"/>
    <property type="match status" value="1"/>
</dbReference>
<dbReference type="Gene3D" id="2.130.10.10">
    <property type="entry name" value="YVTN repeat-like/Quinoprotein amine dehydrogenase"/>
    <property type="match status" value="1"/>
</dbReference>
<keyword evidence="4" id="KW-1185">Reference proteome</keyword>
<feature type="chain" id="PRO_5003973390" evidence="1">
    <location>
        <begin position="30"/>
        <end position="398"/>
    </location>
</feature>
<keyword evidence="1" id="KW-0732">Signal</keyword>
<dbReference type="SUPFAM" id="SSF50998">
    <property type="entry name" value="Quinoprotein alcohol dehydrogenase-like"/>
    <property type="match status" value="2"/>
</dbReference>
<gene>
    <name evidence="3" type="ORF">STRTUCAR8_08990</name>
</gene>
<evidence type="ECO:0000313" key="3">
    <source>
        <dbReference type="EMBL" id="ELP71153.1"/>
    </source>
</evidence>
<dbReference type="STRING" id="85558.T45_08836"/>
<dbReference type="Gene3D" id="2.140.10.10">
    <property type="entry name" value="Quinoprotein alcohol dehydrogenase-like superfamily"/>
    <property type="match status" value="1"/>
</dbReference>
<sequence>MSELNLRRTIAVLLGVALSVLGFVTPAGAQSITTGATTTYQINARHDGSLVDTAVGAPPLSQKWSRDLGGDVSYPVVAGGRVFATASSPNGYGTVLYAVDAATGKDAWVPVDLGGTYWWSALAYGGGRLYAQNYDGELTAFNPANGKKLWSVALPGQYSFTSPPTFAGGVVYTGGAGSGGTLYAVNAASGAVLWTQPVANGDNSSPAVTANGVYVSYACEQTYAFAPKSGDPLWHHDTECSGGGGRTPVVADGGVWVRDDAGMTPTVLNAADGKVRGTYEAPGWSPAPAFDGRQGYFVDNGVLRERHSRTLASRWTFEGDGQISTAPIVVNGYVYVGSRSGQLWALNGATGQSVWSTDVGAPIEEPDEHNVSQPLTGLGAGGGLVVVPATSLLVAYGQ</sequence>
<proteinExistence type="predicted"/>
<feature type="signal peptide" evidence="1">
    <location>
        <begin position="1"/>
        <end position="29"/>
    </location>
</feature>
<evidence type="ECO:0000259" key="2">
    <source>
        <dbReference type="Pfam" id="PF13360"/>
    </source>
</evidence>
<name>L7FIF6_STRT8</name>
<dbReference type="PANTHER" id="PTHR34512">
    <property type="entry name" value="CELL SURFACE PROTEIN"/>
    <property type="match status" value="1"/>
</dbReference>
<dbReference type="Proteomes" id="UP000010931">
    <property type="component" value="Unassembled WGS sequence"/>
</dbReference>
<dbReference type="PATRIC" id="fig|698760.3.peg.212"/>
<evidence type="ECO:0000313" key="4">
    <source>
        <dbReference type="Proteomes" id="UP000010931"/>
    </source>
</evidence>
<dbReference type="InterPro" id="IPR015943">
    <property type="entry name" value="WD40/YVTN_repeat-like_dom_sf"/>
</dbReference>
<accession>L7FIF6</accession>
<dbReference type="AlphaFoldDB" id="L7FIF6"/>
<organism evidence="3 4">
    <name type="scientific">Streptomyces turgidiscabies (strain Car8)</name>
    <dbReference type="NCBI Taxonomy" id="698760"/>
    <lineage>
        <taxon>Bacteria</taxon>
        <taxon>Bacillati</taxon>
        <taxon>Actinomycetota</taxon>
        <taxon>Actinomycetes</taxon>
        <taxon>Kitasatosporales</taxon>
        <taxon>Streptomycetaceae</taxon>
        <taxon>Streptomyces</taxon>
    </lineage>
</organism>
<dbReference type="InterPro" id="IPR011047">
    <property type="entry name" value="Quinoprotein_ADH-like_sf"/>
</dbReference>
<dbReference type="SMART" id="SM00564">
    <property type="entry name" value="PQQ"/>
    <property type="match status" value="4"/>
</dbReference>